<proteinExistence type="predicted"/>
<dbReference type="Proteomes" id="UP000765509">
    <property type="component" value="Unassembled WGS sequence"/>
</dbReference>
<keyword evidence="2" id="KW-1185">Reference proteome</keyword>
<comment type="caution">
    <text evidence="1">The sequence shown here is derived from an EMBL/GenBank/DDBJ whole genome shotgun (WGS) entry which is preliminary data.</text>
</comment>
<name>A0A9Q3E574_9BASI</name>
<dbReference type="EMBL" id="AVOT02025052">
    <property type="protein sequence ID" value="MBW0516106.1"/>
    <property type="molecule type" value="Genomic_DNA"/>
</dbReference>
<sequence length="78" mass="8592">MQDACLDAGMSLAAFKMSKPPSFPPVSLAVDREVEQCTRGRSGWPNEMPPLKLCEQQLNLQSMVRAVGCKNKLDGARR</sequence>
<gene>
    <name evidence="1" type="ORF">O181_055821</name>
</gene>
<accession>A0A9Q3E574</accession>
<evidence type="ECO:0000313" key="1">
    <source>
        <dbReference type="EMBL" id="MBW0516106.1"/>
    </source>
</evidence>
<dbReference type="AlphaFoldDB" id="A0A9Q3E574"/>
<reference evidence="1" key="1">
    <citation type="submission" date="2021-03" db="EMBL/GenBank/DDBJ databases">
        <title>Draft genome sequence of rust myrtle Austropuccinia psidii MF-1, a brazilian biotype.</title>
        <authorList>
            <person name="Quecine M.C."/>
            <person name="Pachon D.M.R."/>
            <person name="Bonatelli M.L."/>
            <person name="Correr F.H."/>
            <person name="Franceschini L.M."/>
            <person name="Leite T.F."/>
            <person name="Margarido G.R.A."/>
            <person name="Almeida C.A."/>
            <person name="Ferrarezi J.A."/>
            <person name="Labate C.A."/>
        </authorList>
    </citation>
    <scope>NUCLEOTIDE SEQUENCE</scope>
    <source>
        <strain evidence="1">MF-1</strain>
    </source>
</reference>
<evidence type="ECO:0000313" key="2">
    <source>
        <dbReference type="Proteomes" id="UP000765509"/>
    </source>
</evidence>
<organism evidence="1 2">
    <name type="scientific">Austropuccinia psidii MF-1</name>
    <dbReference type="NCBI Taxonomy" id="1389203"/>
    <lineage>
        <taxon>Eukaryota</taxon>
        <taxon>Fungi</taxon>
        <taxon>Dikarya</taxon>
        <taxon>Basidiomycota</taxon>
        <taxon>Pucciniomycotina</taxon>
        <taxon>Pucciniomycetes</taxon>
        <taxon>Pucciniales</taxon>
        <taxon>Sphaerophragmiaceae</taxon>
        <taxon>Austropuccinia</taxon>
    </lineage>
</organism>
<protein>
    <submittedName>
        <fullName evidence="1">Uncharacterized protein</fullName>
    </submittedName>
</protein>